<dbReference type="RefSeq" id="YP_009951182.1">
    <property type="nucleotide sequence ID" value="NC_051599.1"/>
</dbReference>
<evidence type="ECO:0000313" key="1">
    <source>
        <dbReference type="EMBL" id="ASR85015.1"/>
    </source>
</evidence>
<organism evidence="1 2">
    <name type="scientific">Mycobacterium phage Unicorn</name>
    <dbReference type="NCBI Taxonomy" id="2015825"/>
    <lineage>
        <taxon>Viruses</taxon>
        <taxon>Duplodnaviria</taxon>
        <taxon>Heunggongvirae</taxon>
        <taxon>Uroviricota</taxon>
        <taxon>Caudoviricetes</taxon>
        <taxon>Weiservirinae</taxon>
        <taxon>Unicornvirus</taxon>
        <taxon>Unicornvirus unicorn</taxon>
    </lineage>
</organism>
<keyword evidence="2" id="KW-1185">Reference proteome</keyword>
<sequence>MSARRIGVVAATLPRAQAIIAELGLGNALAVSKRTGARGLCLDALLLDEGALPLTEKQYGELLPSLLGSPCGEVYELRRHSGPPPF</sequence>
<proteinExistence type="predicted"/>
<accession>A0A222ZKU7</accession>
<name>A0A222ZKU7_9CAUD</name>
<gene>
    <name evidence="1" type="primary">2</name>
    <name evidence="1" type="ORF">SEA_UNICORN_2</name>
</gene>
<evidence type="ECO:0000313" key="2">
    <source>
        <dbReference type="Proteomes" id="UP000224528"/>
    </source>
</evidence>
<protein>
    <submittedName>
        <fullName evidence="1">Uncharacterized protein</fullName>
    </submittedName>
</protein>
<dbReference type="KEGG" id="vg:60322612"/>
<reference evidence="1 2" key="1">
    <citation type="submission" date="2017-06" db="EMBL/GenBank/DDBJ databases">
        <authorList>
            <person name="Barekzi N."/>
            <person name="Denby H.W."/>
            <person name="Murphy J.L."/>
            <person name="Richards S."/>
            <person name="Womack F.R."/>
            <person name="Stoner T.H."/>
            <person name="Garlena R.A."/>
            <person name="Russell D.A."/>
            <person name="Pope W.H."/>
            <person name="Jacobs-Sera D."/>
            <person name="Hatfull G.F."/>
        </authorList>
    </citation>
    <scope>NUCLEOTIDE SEQUENCE [LARGE SCALE GENOMIC DNA]</scope>
</reference>
<dbReference type="GeneID" id="60322612"/>
<dbReference type="EMBL" id="MF324908">
    <property type="protein sequence ID" value="ASR85015.1"/>
    <property type="molecule type" value="Genomic_DNA"/>
</dbReference>
<dbReference type="Proteomes" id="UP000224528">
    <property type="component" value="Segment"/>
</dbReference>